<dbReference type="InterPro" id="IPR043502">
    <property type="entry name" value="DNA/RNA_pol_sf"/>
</dbReference>
<protein>
    <recommendedName>
        <fullName evidence="4">DNA polymerase</fullName>
    </recommendedName>
</protein>
<dbReference type="PANTHER" id="PTHR35369:SF2">
    <property type="entry name" value="BLR3025 PROTEIN"/>
    <property type="match status" value="1"/>
</dbReference>
<dbReference type="GO" id="GO:0006281">
    <property type="term" value="P:DNA repair"/>
    <property type="evidence" value="ECO:0007669"/>
    <property type="project" value="TreeGrafter"/>
</dbReference>
<dbReference type="Proteomes" id="UP000186609">
    <property type="component" value="Chromosome"/>
</dbReference>
<dbReference type="EMBL" id="CP019236">
    <property type="protein sequence ID" value="APW38344.1"/>
    <property type="molecule type" value="Genomic_DNA"/>
</dbReference>
<dbReference type="CDD" id="cd03468">
    <property type="entry name" value="PolY_like"/>
    <property type="match status" value="1"/>
</dbReference>
<accession>A0A1P8JX58</accession>
<dbReference type="STRING" id="1842727.RD110_15040"/>
<evidence type="ECO:0000256" key="1">
    <source>
        <dbReference type="ARBA" id="ARBA00022763"/>
    </source>
</evidence>
<dbReference type="AlphaFoldDB" id="A0A1P8JX58"/>
<gene>
    <name evidence="2" type="ORF">RD110_15040</name>
</gene>
<sequence>MWWIAFAPSPPPPEPAAAEASLQALSWWALQFSPRVCVQEGCVLLEVSASERLFDGRRALLERLREQAADQEVQAMAAAPTALAALGLLHGMPLPAVPDAGDGPEAPPGLRQLPLVDCPAHQLRATLDALPVFALAAARPFAPTLVRLGCATLGPLRALPRGGISRRFGAGLLRALDQAYGLAPESFDWTVLPEQFRLRLEFLGRIEVAAGLMFGAHRLLRQLKAWLLARQCGATGVVLHWEHDLQRRSEAPSGSLTVRTAEATRDTTHLARLLAEHLDRTPLAAPVVAITLEAIGVEARPDATPSLLPEDQAQGETLQQFIERLSARLGPAKVLRPEALADHRPQRSQAWHQAATSAPARNTAPAFPAALAQQPPWLLRQPMALALLDEAPLLQGPLTLLAGPERIEAGWWDGGDSQAADATARDYFLARSEHAGLVWIYRERKSSEHARQGWFLHGVYG</sequence>
<evidence type="ECO:0000313" key="3">
    <source>
        <dbReference type="Proteomes" id="UP000186609"/>
    </source>
</evidence>
<dbReference type="KEGG" id="rhy:RD110_15040"/>
<dbReference type="InterPro" id="IPR050356">
    <property type="entry name" value="SulA_CellDiv_inhibitor"/>
</dbReference>
<evidence type="ECO:0008006" key="4">
    <source>
        <dbReference type="Google" id="ProtNLM"/>
    </source>
</evidence>
<dbReference type="PANTHER" id="PTHR35369">
    <property type="entry name" value="BLR3025 PROTEIN-RELATED"/>
    <property type="match status" value="1"/>
</dbReference>
<proteinExistence type="predicted"/>
<organism evidence="2 3">
    <name type="scientific">Rhodoferax koreensis</name>
    <dbReference type="NCBI Taxonomy" id="1842727"/>
    <lineage>
        <taxon>Bacteria</taxon>
        <taxon>Pseudomonadati</taxon>
        <taxon>Pseudomonadota</taxon>
        <taxon>Betaproteobacteria</taxon>
        <taxon>Burkholderiales</taxon>
        <taxon>Comamonadaceae</taxon>
        <taxon>Rhodoferax</taxon>
    </lineage>
</organism>
<evidence type="ECO:0000313" key="2">
    <source>
        <dbReference type="EMBL" id="APW38344.1"/>
    </source>
</evidence>
<dbReference type="SUPFAM" id="SSF56672">
    <property type="entry name" value="DNA/RNA polymerases"/>
    <property type="match status" value="1"/>
</dbReference>
<keyword evidence="3" id="KW-1185">Reference proteome</keyword>
<keyword evidence="1" id="KW-0227">DNA damage</keyword>
<name>A0A1P8JX58_9BURK</name>
<reference evidence="2 3" key="1">
    <citation type="submission" date="2017-01" db="EMBL/GenBank/DDBJ databases">
        <authorList>
            <person name="Mah S.A."/>
            <person name="Swanson W.J."/>
            <person name="Moy G.W."/>
            <person name="Vacquier V.D."/>
        </authorList>
    </citation>
    <scope>NUCLEOTIDE SEQUENCE [LARGE SCALE GENOMIC DNA]</scope>
    <source>
        <strain evidence="2 3">DCY110</strain>
    </source>
</reference>